<evidence type="ECO:0000313" key="1">
    <source>
        <dbReference type="EMBL" id="MDR6903719.1"/>
    </source>
</evidence>
<name>A0ABU1SXL7_9HYPH</name>
<protein>
    <submittedName>
        <fullName evidence="1">Uncharacterized protein</fullName>
    </submittedName>
</protein>
<keyword evidence="2" id="KW-1185">Reference proteome</keyword>
<evidence type="ECO:0000313" key="2">
    <source>
        <dbReference type="Proteomes" id="UP001250791"/>
    </source>
</evidence>
<dbReference type="RefSeq" id="WP_310235167.1">
    <property type="nucleotide sequence ID" value="NZ_JAVDUP010000009.1"/>
</dbReference>
<dbReference type="Proteomes" id="UP001250791">
    <property type="component" value="Unassembled WGS sequence"/>
</dbReference>
<gene>
    <name evidence="1" type="ORF">J2W52_005352</name>
</gene>
<comment type="caution">
    <text evidence="1">The sequence shown here is derived from an EMBL/GenBank/DDBJ whole genome shotgun (WGS) entry which is preliminary data.</text>
</comment>
<reference evidence="1 2" key="1">
    <citation type="submission" date="2023-07" db="EMBL/GenBank/DDBJ databases">
        <title>Sorghum-associated microbial communities from plants grown in Nebraska, USA.</title>
        <authorList>
            <person name="Schachtman D."/>
        </authorList>
    </citation>
    <scope>NUCLEOTIDE SEQUENCE [LARGE SCALE GENOMIC DNA]</scope>
    <source>
        <strain evidence="1 2">3199</strain>
    </source>
</reference>
<dbReference type="EMBL" id="JAVDUP010000009">
    <property type="protein sequence ID" value="MDR6903719.1"/>
    <property type="molecule type" value="Genomic_DNA"/>
</dbReference>
<sequence>MTKPVRINGPSKLVAATDAYHKECMFAMEPSLVKLMDLAIEAGWDHDQVALAFVCFAMSRLDGPKLSNAEKSVIEFTRTASIHKN</sequence>
<proteinExistence type="predicted"/>
<accession>A0ABU1SXL7</accession>
<organism evidence="1 2">
    <name type="scientific">Rhizobium miluonense</name>
    <dbReference type="NCBI Taxonomy" id="411945"/>
    <lineage>
        <taxon>Bacteria</taxon>
        <taxon>Pseudomonadati</taxon>
        <taxon>Pseudomonadota</taxon>
        <taxon>Alphaproteobacteria</taxon>
        <taxon>Hyphomicrobiales</taxon>
        <taxon>Rhizobiaceae</taxon>
        <taxon>Rhizobium/Agrobacterium group</taxon>
        <taxon>Rhizobium</taxon>
    </lineage>
</organism>